<proteinExistence type="predicted"/>
<evidence type="ECO:0000313" key="2">
    <source>
        <dbReference type="EMBL" id="QOT77225.1"/>
    </source>
</evidence>
<feature type="signal peptide" evidence="1">
    <location>
        <begin position="1"/>
        <end position="23"/>
    </location>
</feature>
<dbReference type="Proteomes" id="UP000397656">
    <property type="component" value="Chromosome 1"/>
</dbReference>
<feature type="chain" id="PRO_5029453054" evidence="1">
    <location>
        <begin position="24"/>
        <end position="554"/>
    </location>
</feature>
<dbReference type="PROSITE" id="PS51257">
    <property type="entry name" value="PROKAR_LIPOPROTEIN"/>
    <property type="match status" value="1"/>
</dbReference>
<sequence>MRGPLLRQRAGLLAALLAAMSVAACGGGGGDAPAAATASPSVPVASAPVPPTLAPACGGCSAVDANDYSGSGVGVWSASNTTGAPADVPVAIGGVNGKAVTLLYTNGATAQAMPAGLSLSVIQSVLGNLSIQSVSTGQDEQTLRDIGEFNRAGWAAMAGGKQVASLSEIAPPPPLASVVNDTKSWYHTDGTRRAATLVKQVSTADATTVNIWVESTESAPGKVTGTLVDTLAAAFAGGGGIYDMLTSVGGPLWGAHSYSNLIAGSGQPVDIVVLNFDNNNTPFGTVGYFWGLHNLKATSDPRSNESLSLYLDSETLYLGGAAGLKSMKMTMAHEGMHMQNFYRRGVKAGQQYAFDSWLEEMSAMMMEDFASQTIDPTYNAIRDVRFRDYVSYGNGNFNCNMLNFTGFGATCESYSVSGSFGGFLDRQLGLAFYKDLLGRTSSADSKTVLDQAIQAARPDSGFSQELLRWSVTSNSLMPAATSPARYGYPARVDGGFTLPLIDPDLFRASRKLPVAVPATLQPYGSFPVVRSNVGATFSETVRVPAGTTLSVVVY</sequence>
<accession>A0A7M2GY04</accession>
<gene>
    <name evidence="2" type="ORF">F7R26_003850</name>
</gene>
<evidence type="ECO:0000313" key="3">
    <source>
        <dbReference type="Proteomes" id="UP000397656"/>
    </source>
</evidence>
<dbReference type="AlphaFoldDB" id="A0A7M2GY04"/>
<keyword evidence="1" id="KW-0732">Signal</keyword>
<dbReference type="Pfam" id="PF10460">
    <property type="entry name" value="Peptidase_M30"/>
    <property type="match status" value="1"/>
</dbReference>
<organism evidence="2 3">
    <name type="scientific">Cupriavidus basilensis</name>
    <dbReference type="NCBI Taxonomy" id="68895"/>
    <lineage>
        <taxon>Bacteria</taxon>
        <taxon>Pseudomonadati</taxon>
        <taxon>Pseudomonadota</taxon>
        <taxon>Betaproteobacteria</taxon>
        <taxon>Burkholderiales</taxon>
        <taxon>Burkholderiaceae</taxon>
        <taxon>Cupriavidus</taxon>
    </lineage>
</organism>
<protein>
    <submittedName>
        <fullName evidence="2">Hemagglutinin</fullName>
    </submittedName>
</protein>
<reference evidence="2 3" key="1">
    <citation type="submission" date="2020-10" db="EMBL/GenBank/DDBJ databases">
        <title>Complete genome sequence of Cupriavidus basilensis CCUG 49340T.</title>
        <authorList>
            <person name="Salva-Serra F."/>
            <person name="Donoso R.A."/>
            <person name="Cho K.H."/>
            <person name="Yoo J.A."/>
            <person name="Lee K."/>
            <person name="Yoon S.-H."/>
            <person name="Perez-Pantoja D."/>
            <person name="Moore E.R.B."/>
        </authorList>
    </citation>
    <scope>NUCLEOTIDE SEQUENCE [LARGE SCALE GENOMIC DNA]</scope>
    <source>
        <strain evidence="3">CCUG 49340</strain>
    </source>
</reference>
<evidence type="ECO:0000256" key="1">
    <source>
        <dbReference type="SAM" id="SignalP"/>
    </source>
</evidence>
<name>A0A7M2GY04_9BURK</name>
<dbReference type="InterPro" id="IPR019501">
    <property type="entry name" value="Peptidase_M30_hyicolysin"/>
</dbReference>
<dbReference type="EMBL" id="CP062803">
    <property type="protein sequence ID" value="QOT77225.1"/>
    <property type="molecule type" value="Genomic_DNA"/>
</dbReference>